<dbReference type="OrthoDB" id="9802326at2"/>
<evidence type="ECO:0000313" key="11">
    <source>
        <dbReference type="Proteomes" id="UP000296034"/>
    </source>
</evidence>
<sequence>MRTIYCGQINTIHIGKQVTICGWVNSFRNFGNIMFIEIRDREGLVQVFFDCNTFKNVFKLASQVRNEFCVQIAGIVRAREEKNINLKLSTGTIEIVADYLKIINKSKPLPLDFHQHSKEETYLKYRYLDLRRLEFTKRLMSRSKISHFIRCFMHNEGFLDIETPILTKTTPEGARDYLVPSRIYKGKFYSLPQSPQLFKQLLMIGGLDRYYQIVKCFRDEDLRSDRQQEFTQIDIEASFLESHQIREITERLIRNIWKHVKGIDLGKFPEITFQEAICRYGSDKPDLRNPIQMVDISDILKNNYFELFKLQINDAKNRIAAICIPNGNQLSRKQINEYEDLVKKHGEKRLIYIKVNKRVDGLKGIQGSIIKFFNQEIVENILIRTKANDGDIIVIIANTIKIITNILSAMRIKLSEYLKISNNIFAPVWVIDFPMFTKDINRCICSTHHPFTAPKADCLNTLSSDPISVISNSYDLVINGYEIGSGSVRIDNFKTQKAVFDILGIPEHEQNIKFGFFLEALKFGTPPHAGIALGLDRLIMLLTNTNNIRDVIAFPKTTAATCLMTNTPAEIDADSLLELGIKIIKK</sequence>
<dbReference type="InterPro" id="IPR045864">
    <property type="entry name" value="aa-tRNA-synth_II/BPL/LPL"/>
</dbReference>
<dbReference type="PRINTS" id="PR01042">
    <property type="entry name" value="TRNASYNTHASP"/>
</dbReference>
<evidence type="ECO:0000256" key="4">
    <source>
        <dbReference type="ARBA" id="ARBA00022741"/>
    </source>
</evidence>
<keyword evidence="7 8" id="KW-0030">Aminoacyl-tRNA synthetase</keyword>
<dbReference type="EMBL" id="PDKS01000001">
    <property type="protein sequence ID" value="PPI87427.1"/>
    <property type="molecule type" value="Genomic_DNA"/>
</dbReference>
<keyword evidence="3 8" id="KW-0436">Ligase</keyword>
<feature type="region of interest" description="Aspartate" evidence="8">
    <location>
        <begin position="196"/>
        <end position="199"/>
    </location>
</feature>
<comment type="subcellular location">
    <subcellularLocation>
        <location evidence="8">Cytoplasm</location>
    </subcellularLocation>
</comment>
<dbReference type="PANTHER" id="PTHR22594">
    <property type="entry name" value="ASPARTYL/LYSYL-TRNA SYNTHETASE"/>
    <property type="match status" value="1"/>
</dbReference>
<dbReference type="InterPro" id="IPR029351">
    <property type="entry name" value="GAD_dom"/>
</dbReference>
<feature type="binding site" evidence="8">
    <location>
        <position position="227"/>
    </location>
    <ligand>
        <name>ATP</name>
        <dbReference type="ChEBI" id="CHEBI:30616"/>
    </ligand>
</feature>
<dbReference type="CDD" id="cd04317">
    <property type="entry name" value="EcAspRS_like_N"/>
    <property type="match status" value="1"/>
</dbReference>
<dbReference type="CDD" id="cd00777">
    <property type="entry name" value="AspRS_core"/>
    <property type="match status" value="1"/>
</dbReference>
<dbReference type="SUPFAM" id="SSF55681">
    <property type="entry name" value="Class II aaRS and biotin synthetases"/>
    <property type="match status" value="1"/>
</dbReference>
<comment type="function">
    <text evidence="8">Catalyzes the attachment of L-aspartate to tRNA(Asp) in a two-step reaction: L-aspartate is first activated by ATP to form Asp-AMP and then transferred to the acceptor end of tRNA(Asp).</text>
</comment>
<dbReference type="InterPro" id="IPR047090">
    <property type="entry name" value="AspRS_core"/>
</dbReference>
<dbReference type="GO" id="GO:0003676">
    <property type="term" value="F:nucleic acid binding"/>
    <property type="evidence" value="ECO:0007669"/>
    <property type="project" value="InterPro"/>
</dbReference>
<evidence type="ECO:0000313" key="10">
    <source>
        <dbReference type="EMBL" id="PPI87427.1"/>
    </source>
</evidence>
<organism evidence="10 11">
    <name type="scientific">Candidatus Pantoea edessiphila</name>
    <dbReference type="NCBI Taxonomy" id="2044610"/>
    <lineage>
        <taxon>Bacteria</taxon>
        <taxon>Pseudomonadati</taxon>
        <taxon>Pseudomonadota</taxon>
        <taxon>Gammaproteobacteria</taxon>
        <taxon>Enterobacterales</taxon>
        <taxon>Erwiniaceae</taxon>
        <taxon>Pantoea</taxon>
    </lineage>
</organism>
<keyword evidence="2 8" id="KW-0963">Cytoplasm</keyword>
<feature type="binding site" evidence="8">
    <location>
        <position position="172"/>
    </location>
    <ligand>
        <name>L-aspartate</name>
        <dbReference type="ChEBI" id="CHEBI:29991"/>
    </ligand>
</feature>
<evidence type="ECO:0000259" key="9">
    <source>
        <dbReference type="PROSITE" id="PS50862"/>
    </source>
</evidence>
<comment type="subunit">
    <text evidence="8">Homodimer.</text>
</comment>
<dbReference type="AlphaFoldDB" id="A0A2P5SYK9"/>
<proteinExistence type="inferred from homology"/>
<protein>
    <recommendedName>
        <fullName evidence="8">Aspartate--tRNA ligase</fullName>
        <ecNumber evidence="8">6.1.1.12</ecNumber>
    </recommendedName>
    <alternativeName>
        <fullName evidence="8">Aspartyl-tRNA synthetase</fullName>
        <shortName evidence="8">AspRS</shortName>
    </alternativeName>
</protein>
<keyword evidence="5 8" id="KW-0067">ATP-binding</keyword>
<comment type="caution">
    <text evidence="10">The sequence shown here is derived from an EMBL/GenBank/DDBJ whole genome shotgun (WGS) entry which is preliminary data.</text>
</comment>
<feature type="binding site" evidence="8">
    <location>
        <begin position="534"/>
        <end position="537"/>
    </location>
    <ligand>
        <name>ATP</name>
        <dbReference type="ChEBI" id="CHEBI:30616"/>
    </ligand>
</feature>
<comment type="catalytic activity">
    <reaction evidence="8">
        <text>tRNA(Asp) + L-aspartate + ATP = L-aspartyl-tRNA(Asp) + AMP + diphosphate</text>
        <dbReference type="Rhea" id="RHEA:19649"/>
        <dbReference type="Rhea" id="RHEA-COMP:9660"/>
        <dbReference type="Rhea" id="RHEA-COMP:9678"/>
        <dbReference type="ChEBI" id="CHEBI:29991"/>
        <dbReference type="ChEBI" id="CHEBI:30616"/>
        <dbReference type="ChEBI" id="CHEBI:33019"/>
        <dbReference type="ChEBI" id="CHEBI:78442"/>
        <dbReference type="ChEBI" id="CHEBI:78516"/>
        <dbReference type="ChEBI" id="CHEBI:456215"/>
        <dbReference type="EC" id="6.1.1.12"/>
    </reaction>
</comment>
<dbReference type="GO" id="GO:0006422">
    <property type="term" value="P:aspartyl-tRNA aminoacylation"/>
    <property type="evidence" value="ECO:0007669"/>
    <property type="project" value="UniProtKB-UniRule"/>
</dbReference>
<dbReference type="InterPro" id="IPR004524">
    <property type="entry name" value="Asp-tRNA-ligase_1"/>
</dbReference>
<dbReference type="NCBIfam" id="TIGR00459">
    <property type="entry name" value="aspS_bact"/>
    <property type="match status" value="1"/>
</dbReference>
<evidence type="ECO:0000256" key="6">
    <source>
        <dbReference type="ARBA" id="ARBA00022917"/>
    </source>
</evidence>
<dbReference type="Gene3D" id="3.30.930.10">
    <property type="entry name" value="Bira Bifunctional Protein, Domain 2"/>
    <property type="match status" value="1"/>
</dbReference>
<dbReference type="Pfam" id="PF01336">
    <property type="entry name" value="tRNA_anti-codon"/>
    <property type="match status" value="1"/>
</dbReference>
<dbReference type="InterPro" id="IPR002312">
    <property type="entry name" value="Asp/Asn-tRNA-synth_IIb"/>
</dbReference>
<dbReference type="InterPro" id="IPR004364">
    <property type="entry name" value="Aa-tRNA-synt_II"/>
</dbReference>
<dbReference type="Pfam" id="PF02938">
    <property type="entry name" value="GAD"/>
    <property type="match status" value="1"/>
</dbReference>
<dbReference type="SUPFAM" id="SSF55261">
    <property type="entry name" value="GAD domain-like"/>
    <property type="match status" value="1"/>
</dbReference>
<dbReference type="GO" id="GO:0004815">
    <property type="term" value="F:aspartate-tRNA ligase activity"/>
    <property type="evidence" value="ECO:0007669"/>
    <property type="project" value="UniProtKB-UniRule"/>
</dbReference>
<dbReference type="GO" id="GO:0005737">
    <property type="term" value="C:cytoplasm"/>
    <property type="evidence" value="ECO:0007669"/>
    <property type="project" value="UniProtKB-SubCell"/>
</dbReference>
<dbReference type="GO" id="GO:0005524">
    <property type="term" value="F:ATP binding"/>
    <property type="evidence" value="ECO:0007669"/>
    <property type="project" value="UniProtKB-UniRule"/>
</dbReference>
<keyword evidence="6 8" id="KW-0648">Protein biosynthesis</keyword>
<accession>A0A2P5SYK9</accession>
<dbReference type="Gene3D" id="3.30.1360.30">
    <property type="entry name" value="GAD-like domain"/>
    <property type="match status" value="1"/>
</dbReference>
<feature type="binding site" evidence="8">
    <location>
        <begin position="218"/>
        <end position="220"/>
    </location>
    <ligand>
        <name>ATP</name>
        <dbReference type="ChEBI" id="CHEBI:30616"/>
    </ligand>
</feature>
<dbReference type="PANTHER" id="PTHR22594:SF5">
    <property type="entry name" value="ASPARTATE--TRNA LIGASE, MITOCHONDRIAL"/>
    <property type="match status" value="1"/>
</dbReference>
<comment type="similarity">
    <text evidence="1 8">Belongs to the class-II aminoacyl-tRNA synthetase family. Type 1 subfamily.</text>
</comment>
<dbReference type="InterPro" id="IPR006195">
    <property type="entry name" value="aa-tRNA-synth_II"/>
</dbReference>
<dbReference type="HAMAP" id="MF_00044">
    <property type="entry name" value="Asp_tRNA_synth_type1"/>
    <property type="match status" value="1"/>
</dbReference>
<dbReference type="SUPFAM" id="SSF50249">
    <property type="entry name" value="Nucleic acid-binding proteins"/>
    <property type="match status" value="1"/>
</dbReference>
<dbReference type="RefSeq" id="WP_136131425.1">
    <property type="nucleotide sequence ID" value="NZ_PDKS01000001.1"/>
</dbReference>
<dbReference type="InterPro" id="IPR012340">
    <property type="entry name" value="NA-bd_OB-fold"/>
</dbReference>
<dbReference type="Pfam" id="PF00152">
    <property type="entry name" value="tRNA-synt_2"/>
    <property type="match status" value="1"/>
</dbReference>
<reference evidence="10 11" key="1">
    <citation type="journal article" date="2018" name="Genome Biol. Evol.">
        <title>Cladogenesis and Genomic Streamlining in Extracellular Endosymbionts of Tropical Stink Bugs.</title>
        <authorList>
            <person name="Otero-Bravo A."/>
            <person name="Goffredi S."/>
            <person name="Sabree Z.L."/>
        </authorList>
    </citation>
    <scope>NUCLEOTIDE SEQUENCE [LARGE SCALE GENOMIC DNA]</scope>
    <source>
        <strain evidence="10 11">SoET</strain>
    </source>
</reference>
<dbReference type="InterPro" id="IPR004115">
    <property type="entry name" value="GAD-like_sf"/>
</dbReference>
<comment type="caution">
    <text evidence="8">Lacks conserved residue(s) required for the propagation of feature annotation.</text>
</comment>
<gene>
    <name evidence="8" type="primary">aspS</name>
    <name evidence="10" type="ORF">CRV11_00630</name>
</gene>
<evidence type="ECO:0000256" key="7">
    <source>
        <dbReference type="ARBA" id="ARBA00023146"/>
    </source>
</evidence>
<dbReference type="Gene3D" id="2.40.50.140">
    <property type="entry name" value="Nucleic acid-binding proteins"/>
    <property type="match status" value="1"/>
</dbReference>
<evidence type="ECO:0000256" key="2">
    <source>
        <dbReference type="ARBA" id="ARBA00022490"/>
    </source>
</evidence>
<dbReference type="Proteomes" id="UP000296034">
    <property type="component" value="Unassembled WGS sequence"/>
</dbReference>
<dbReference type="InterPro" id="IPR004365">
    <property type="entry name" value="NA-bd_OB_tRNA"/>
</dbReference>
<dbReference type="NCBIfam" id="NF001750">
    <property type="entry name" value="PRK00476.1"/>
    <property type="match status" value="1"/>
</dbReference>
<keyword evidence="4 8" id="KW-0547">Nucleotide-binding</keyword>
<dbReference type="InterPro" id="IPR047089">
    <property type="entry name" value="Asp-tRNA-ligase_1_N"/>
</dbReference>
<feature type="binding site" evidence="8">
    <location>
        <position position="218"/>
    </location>
    <ligand>
        <name>L-aspartate</name>
        <dbReference type="ChEBI" id="CHEBI:29991"/>
    </ligand>
</feature>
<name>A0A2P5SYK9_9GAMM</name>
<feature type="binding site" evidence="8">
    <location>
        <position position="482"/>
    </location>
    <ligand>
        <name>ATP</name>
        <dbReference type="ChEBI" id="CHEBI:30616"/>
    </ligand>
</feature>
<feature type="binding site" evidence="8">
    <location>
        <position position="489"/>
    </location>
    <ligand>
        <name>L-aspartate</name>
        <dbReference type="ChEBI" id="CHEBI:29991"/>
    </ligand>
</feature>
<evidence type="ECO:0000256" key="5">
    <source>
        <dbReference type="ARBA" id="ARBA00022840"/>
    </source>
</evidence>
<dbReference type="EC" id="6.1.1.12" evidence="8"/>
<evidence type="ECO:0000256" key="1">
    <source>
        <dbReference type="ARBA" id="ARBA00006303"/>
    </source>
</evidence>
<feature type="domain" description="Aminoacyl-transfer RNA synthetases class-II family profile" evidence="9">
    <location>
        <begin position="142"/>
        <end position="555"/>
    </location>
</feature>
<evidence type="ECO:0000256" key="3">
    <source>
        <dbReference type="ARBA" id="ARBA00022598"/>
    </source>
</evidence>
<feature type="binding site" evidence="8">
    <location>
        <position position="448"/>
    </location>
    <ligand>
        <name>L-aspartate</name>
        <dbReference type="ChEBI" id="CHEBI:29991"/>
    </ligand>
</feature>
<evidence type="ECO:0000256" key="8">
    <source>
        <dbReference type="HAMAP-Rule" id="MF_00044"/>
    </source>
</evidence>
<dbReference type="PROSITE" id="PS50862">
    <property type="entry name" value="AA_TRNA_LIGASE_II"/>
    <property type="match status" value="1"/>
</dbReference>